<dbReference type="Pfam" id="PF13229">
    <property type="entry name" value="Beta_helix"/>
    <property type="match status" value="1"/>
</dbReference>
<dbReference type="InterPro" id="IPR007253">
    <property type="entry name" value="Cell_wall-bd_2"/>
</dbReference>
<dbReference type="InterPro" id="IPR011050">
    <property type="entry name" value="Pectin_lyase_fold/virulence"/>
</dbReference>
<dbReference type="Gene3D" id="3.40.50.12090">
    <property type="match status" value="1"/>
</dbReference>
<organism evidence="3 4">
    <name type="scientific">Catenulispora yoronensis</name>
    <dbReference type="NCBI Taxonomy" id="450799"/>
    <lineage>
        <taxon>Bacteria</taxon>
        <taxon>Bacillati</taxon>
        <taxon>Actinomycetota</taxon>
        <taxon>Actinomycetes</taxon>
        <taxon>Catenulisporales</taxon>
        <taxon>Catenulisporaceae</taxon>
        <taxon>Catenulispora</taxon>
    </lineage>
</organism>
<name>A0ABN2U6T9_9ACTN</name>
<evidence type="ECO:0000256" key="1">
    <source>
        <dbReference type="SAM" id="MobiDB-lite"/>
    </source>
</evidence>
<comment type="caution">
    <text evidence="3">The sequence shown here is derived from an EMBL/GenBank/DDBJ whole genome shotgun (WGS) entry which is preliminary data.</text>
</comment>
<feature type="domain" description="PKD" evidence="2">
    <location>
        <begin position="428"/>
        <end position="465"/>
    </location>
</feature>
<dbReference type="Proteomes" id="UP001500751">
    <property type="component" value="Unassembled WGS sequence"/>
</dbReference>
<dbReference type="InterPro" id="IPR035986">
    <property type="entry name" value="PKD_dom_sf"/>
</dbReference>
<dbReference type="PROSITE" id="PS50093">
    <property type="entry name" value="PKD"/>
    <property type="match status" value="1"/>
</dbReference>
<dbReference type="Gene3D" id="2.60.40.10">
    <property type="entry name" value="Immunoglobulins"/>
    <property type="match status" value="1"/>
</dbReference>
<dbReference type="InterPro" id="IPR012334">
    <property type="entry name" value="Pectin_lyas_fold"/>
</dbReference>
<dbReference type="InterPro" id="IPR039448">
    <property type="entry name" value="Beta_helix"/>
</dbReference>
<feature type="region of interest" description="Disordered" evidence="1">
    <location>
        <begin position="279"/>
        <end position="307"/>
    </location>
</feature>
<accession>A0ABN2U6T9</accession>
<dbReference type="EMBL" id="BAAAQN010000016">
    <property type="protein sequence ID" value="GAA2030125.1"/>
    <property type="molecule type" value="Genomic_DNA"/>
</dbReference>
<dbReference type="Gene3D" id="2.160.20.10">
    <property type="entry name" value="Single-stranded right-handed beta-helix, Pectin lyase-like"/>
    <property type="match status" value="1"/>
</dbReference>
<dbReference type="PANTHER" id="PTHR30032:SF8">
    <property type="entry name" value="GERMINATION-SPECIFIC N-ACETYLMURAMOYL-L-ALANINE AMIDASE"/>
    <property type="match status" value="1"/>
</dbReference>
<proteinExistence type="predicted"/>
<gene>
    <name evidence="3" type="ORF">GCM10009839_32220</name>
</gene>
<evidence type="ECO:0000313" key="3">
    <source>
        <dbReference type="EMBL" id="GAA2030125.1"/>
    </source>
</evidence>
<dbReference type="InterPro" id="IPR000601">
    <property type="entry name" value="PKD_dom"/>
</dbReference>
<feature type="compositionally biased region" description="Basic and acidic residues" evidence="1">
    <location>
        <begin position="297"/>
        <end position="307"/>
    </location>
</feature>
<reference evidence="3 4" key="1">
    <citation type="journal article" date="2019" name="Int. J. Syst. Evol. Microbiol.">
        <title>The Global Catalogue of Microorganisms (GCM) 10K type strain sequencing project: providing services to taxonomists for standard genome sequencing and annotation.</title>
        <authorList>
            <consortium name="The Broad Institute Genomics Platform"/>
            <consortium name="The Broad Institute Genome Sequencing Center for Infectious Disease"/>
            <person name="Wu L."/>
            <person name="Ma J."/>
        </authorList>
    </citation>
    <scope>NUCLEOTIDE SEQUENCE [LARGE SCALE GENOMIC DNA]</scope>
    <source>
        <strain evidence="3 4">JCM 16014</strain>
    </source>
</reference>
<dbReference type="SUPFAM" id="SSF51126">
    <property type="entry name" value="Pectin lyase-like"/>
    <property type="match status" value="1"/>
</dbReference>
<keyword evidence="4" id="KW-1185">Reference proteome</keyword>
<dbReference type="SUPFAM" id="SSF49299">
    <property type="entry name" value="PKD domain"/>
    <property type="match status" value="1"/>
</dbReference>
<protein>
    <recommendedName>
        <fullName evidence="2">PKD domain-containing protein</fullName>
    </recommendedName>
</protein>
<evidence type="ECO:0000313" key="4">
    <source>
        <dbReference type="Proteomes" id="UP001500751"/>
    </source>
</evidence>
<dbReference type="InterPro" id="IPR013783">
    <property type="entry name" value="Ig-like_fold"/>
</dbReference>
<dbReference type="Pfam" id="PF04122">
    <property type="entry name" value="CW_binding_2"/>
    <property type="match status" value="3"/>
</dbReference>
<evidence type="ECO:0000259" key="2">
    <source>
        <dbReference type="PROSITE" id="PS50093"/>
    </source>
</evidence>
<dbReference type="PANTHER" id="PTHR30032">
    <property type="entry name" value="N-ACETYLMURAMOYL-L-ALANINE AMIDASE-RELATED"/>
    <property type="match status" value="1"/>
</dbReference>
<sequence length="842" mass="85605">MASSAHADTVAATVFVGSTSGATCNDTAAGAGTSAIPFCTIQVALDSALTGPGTTVLVAHDYFDGQVKVSKSGTPGHPIILRSASLAQGTRAVLQGSFLVSGAHDVTIDGFDVDADQTGVDIEGSSDVAVTRTLLFGTGDPDVAAVGVKAAAGSSDVTVSDDVIRYFGSGGVVADSVSGLNVVNNTITQNTLSDFTASTINVTGTSDAVAVRNNILDAAPAVPAGSAVDYNVITTGTVGPHDIKGDGQIGDGFTPSDASPAIDSADAAAPGVPETDIFGNAAVDDPLVANTGTGSGIRDRGARERTHGETRYTLALTPASGDAPLTVQAAVTEHLGWGQTSRAASYAFNFIGLDQPATASPTAQYTYTSPEFDRTVGVTIYDSAHNIIGTASAVAKVGQKVVATLTVQASGLDVNATGTISDATADDWTINFGDGYVAQYSRMIPQATASHTYAHAGSYTITLTAPGLVPDDVATVIKHITVAAPPPPPSAVDTTPVVHRIAGDDRYATSIAASQARWSAPAGLDGAPANDQAQAVVLARGDAFPDALAGVPLASYKHGPLLLTDPTALSRATLDEIRRVLPADGKHTIYILGGRNAVSPQIEAQLRGLGYLTVRYGGNDRYGTAVQIAHLGLNDPEHLIVATGEDFADALAAGPFASNSAEVVDGKPAAILLSGKANGNDAITDPATAAYIDAKVRTNGGVDRCVNVNLITAVGGPALRAFIALEHSGNKDACVDGIVGNDRYETSARLAAQWGPPEHPGVAVGTNFPDALSGGAYEASIGQPLLLTEQASLSMWTTKVLASMFPAYQDTRTRSVVVFGGPSAVSDEVEKQIASAAHGVVR</sequence>
<dbReference type="Pfam" id="PF00801">
    <property type="entry name" value="PKD"/>
    <property type="match status" value="1"/>
</dbReference>
<dbReference type="CDD" id="cd00146">
    <property type="entry name" value="PKD"/>
    <property type="match status" value="1"/>
</dbReference>
<dbReference type="InterPro" id="IPR051922">
    <property type="entry name" value="Bact_Sporulation_Assoc"/>
</dbReference>
<dbReference type="InterPro" id="IPR022409">
    <property type="entry name" value="PKD/Chitinase_dom"/>
</dbReference>
<dbReference type="SMART" id="SM00089">
    <property type="entry name" value="PKD"/>
    <property type="match status" value="1"/>
</dbReference>